<dbReference type="Pfam" id="PF00589">
    <property type="entry name" value="Phage_integrase"/>
    <property type="match status" value="1"/>
</dbReference>
<feature type="domain" description="Tyr recombinase" evidence="4">
    <location>
        <begin position="159"/>
        <end position="342"/>
    </location>
</feature>
<reference evidence="5 6" key="1">
    <citation type="submission" date="2017-07" db="EMBL/GenBank/DDBJ databases">
        <authorList>
            <person name="Sun Z.S."/>
            <person name="Albrecht U."/>
            <person name="Echele G."/>
            <person name="Lee C.C."/>
        </authorList>
    </citation>
    <scope>NUCLEOTIDE SEQUENCE [LARGE SCALE GENOMIC DNA]</scope>
    <source>
        <strain evidence="5 6">P16-029</strain>
    </source>
</reference>
<dbReference type="RefSeq" id="WP_117188772.1">
    <property type="nucleotide sequence ID" value="NZ_NOWI01000003.1"/>
</dbReference>
<sequence>MSIEKTPNGRFRAHLKSGRVKVATRTFDTRREAVAWLTRERAALDGGIDPRAGKERVRDLLPRWLEIRRTTVATKTWQTDRELLRLVPTSMMALQVSSVRGREVARSFEALLSRGLGHTSVVRYRASLSVFFAWWVREKLIATNPVTAVRVPKSSVPPVELHPFTEDELEAVHDAWALRDPRLADVMLVLGWTGLRWAEARELRVGDFVEVPSPALLVRRSAPEGVGVKATKSGRSRRVPVANRVLPIIKRFTLGKGPDDLLLTTYMGAQLHRNAVVRTLDWKHTAQGRRIHDLRHTAACLWLARGVDPGTVQAWMGHESIATTNRYLHHLGTAADIAGLARLNASLDEGLGTAGGPREVAQ</sequence>
<keyword evidence="3" id="KW-0233">DNA recombination</keyword>
<dbReference type="InterPro" id="IPR002104">
    <property type="entry name" value="Integrase_catalytic"/>
</dbReference>
<dbReference type="PROSITE" id="PS51898">
    <property type="entry name" value="TYR_RECOMBINASE"/>
    <property type="match status" value="1"/>
</dbReference>
<proteinExistence type="inferred from homology"/>
<dbReference type="InterPro" id="IPR010998">
    <property type="entry name" value="Integrase_recombinase_N"/>
</dbReference>
<dbReference type="InterPro" id="IPR013762">
    <property type="entry name" value="Integrase-like_cat_sf"/>
</dbReference>
<keyword evidence="2" id="KW-0238">DNA-binding</keyword>
<evidence type="ECO:0000256" key="1">
    <source>
        <dbReference type="ARBA" id="ARBA00008857"/>
    </source>
</evidence>
<dbReference type="Proteomes" id="UP000259211">
    <property type="component" value="Unassembled WGS sequence"/>
</dbReference>
<dbReference type="AlphaFoldDB" id="A0A3E2DKR7"/>
<name>A0A3E2DKR7_9ACTN</name>
<protein>
    <submittedName>
        <fullName evidence="5">Recombinase XerD</fullName>
    </submittedName>
</protein>
<dbReference type="Gene3D" id="1.10.443.10">
    <property type="entry name" value="Intergrase catalytic core"/>
    <property type="match status" value="1"/>
</dbReference>
<dbReference type="InterPro" id="IPR011010">
    <property type="entry name" value="DNA_brk_join_enz"/>
</dbReference>
<comment type="similarity">
    <text evidence="1">Belongs to the 'phage' integrase family.</text>
</comment>
<evidence type="ECO:0000256" key="3">
    <source>
        <dbReference type="ARBA" id="ARBA00023172"/>
    </source>
</evidence>
<comment type="caution">
    <text evidence="5">The sequence shown here is derived from an EMBL/GenBank/DDBJ whole genome shotgun (WGS) entry which is preliminary data.</text>
</comment>
<dbReference type="Gene3D" id="1.10.150.130">
    <property type="match status" value="1"/>
</dbReference>
<accession>A0A3E2DKR7</accession>
<dbReference type="PANTHER" id="PTHR30349">
    <property type="entry name" value="PHAGE INTEGRASE-RELATED"/>
    <property type="match status" value="1"/>
</dbReference>
<dbReference type="EMBL" id="NOWI01000003">
    <property type="protein sequence ID" value="RFT45878.1"/>
    <property type="molecule type" value="Genomic_DNA"/>
</dbReference>
<evidence type="ECO:0000313" key="6">
    <source>
        <dbReference type="Proteomes" id="UP000259211"/>
    </source>
</evidence>
<evidence type="ECO:0000313" key="5">
    <source>
        <dbReference type="EMBL" id="RFT45878.1"/>
    </source>
</evidence>
<organism evidence="5 6">
    <name type="scientific">Cutibacterium avidum</name>
    <dbReference type="NCBI Taxonomy" id="33010"/>
    <lineage>
        <taxon>Bacteria</taxon>
        <taxon>Bacillati</taxon>
        <taxon>Actinomycetota</taxon>
        <taxon>Actinomycetes</taxon>
        <taxon>Propionibacteriales</taxon>
        <taxon>Propionibacteriaceae</taxon>
        <taxon>Cutibacterium</taxon>
    </lineage>
</organism>
<evidence type="ECO:0000256" key="2">
    <source>
        <dbReference type="ARBA" id="ARBA00023125"/>
    </source>
</evidence>
<gene>
    <name evidence="5" type="ORF">CHT91_03425</name>
</gene>
<dbReference type="PANTHER" id="PTHR30349:SF64">
    <property type="entry name" value="PROPHAGE INTEGRASE INTD-RELATED"/>
    <property type="match status" value="1"/>
</dbReference>
<evidence type="ECO:0000259" key="4">
    <source>
        <dbReference type="PROSITE" id="PS51898"/>
    </source>
</evidence>
<dbReference type="InterPro" id="IPR050090">
    <property type="entry name" value="Tyrosine_recombinase_XerCD"/>
</dbReference>
<dbReference type="GO" id="GO:0003677">
    <property type="term" value="F:DNA binding"/>
    <property type="evidence" value="ECO:0007669"/>
    <property type="project" value="UniProtKB-KW"/>
</dbReference>
<dbReference type="InterPro" id="IPR058717">
    <property type="entry name" value="Phage_L5_Integrase_N"/>
</dbReference>
<dbReference type="GO" id="GO:0015074">
    <property type="term" value="P:DNA integration"/>
    <property type="evidence" value="ECO:0007669"/>
    <property type="project" value="InterPro"/>
</dbReference>
<dbReference type="SUPFAM" id="SSF56349">
    <property type="entry name" value="DNA breaking-rejoining enzymes"/>
    <property type="match status" value="1"/>
</dbReference>
<dbReference type="Pfam" id="PF26003">
    <property type="entry name" value="Integrase_N_phage"/>
    <property type="match status" value="1"/>
</dbReference>
<dbReference type="GO" id="GO:0006310">
    <property type="term" value="P:DNA recombination"/>
    <property type="evidence" value="ECO:0007669"/>
    <property type="project" value="UniProtKB-KW"/>
</dbReference>